<keyword evidence="2" id="KW-0675">Receptor</keyword>
<comment type="caution">
    <text evidence="2">The sequence shown here is derived from an EMBL/GenBank/DDBJ whole genome shotgun (WGS) entry which is preliminary data.</text>
</comment>
<dbReference type="PANTHER" id="PTHR39069:SF1">
    <property type="entry name" value="ECDYSONE-INDUCIBLE GENE E1, ISOFORM A"/>
    <property type="match status" value="1"/>
</dbReference>
<evidence type="ECO:0000313" key="2">
    <source>
        <dbReference type="EMBL" id="GFQ77035.1"/>
    </source>
</evidence>
<dbReference type="InterPro" id="IPR006149">
    <property type="entry name" value="EB_dom"/>
</dbReference>
<dbReference type="Pfam" id="PF01683">
    <property type="entry name" value="EB"/>
    <property type="match status" value="1"/>
</dbReference>
<evidence type="ECO:0000259" key="1">
    <source>
        <dbReference type="Pfam" id="PF01683"/>
    </source>
</evidence>
<dbReference type="EMBL" id="BMAO01011831">
    <property type="protein sequence ID" value="GFQ77035.1"/>
    <property type="molecule type" value="Genomic_DNA"/>
</dbReference>
<accession>A0A8X6FCR5</accession>
<dbReference type="Proteomes" id="UP000887116">
    <property type="component" value="Unassembled WGS sequence"/>
</dbReference>
<protein>
    <submittedName>
        <fullName evidence="2">Low-density lipoprotein receptor-related protein</fullName>
    </submittedName>
</protein>
<dbReference type="PANTHER" id="PTHR39069">
    <property type="entry name" value="ECDYSONE-INDUCIBLE GENE E1, ISOFORM A"/>
    <property type="match status" value="1"/>
</dbReference>
<feature type="domain" description="EB" evidence="1">
    <location>
        <begin position="165"/>
        <end position="217"/>
    </location>
</feature>
<dbReference type="OrthoDB" id="9978656at2759"/>
<feature type="non-terminal residue" evidence="2">
    <location>
        <position position="219"/>
    </location>
</feature>
<name>A0A8X6FCR5_TRICU</name>
<keyword evidence="2" id="KW-0449">Lipoprotein</keyword>
<gene>
    <name evidence="2" type="primary">lrp-1_0</name>
    <name evidence="2" type="ORF">TNCT_606311</name>
</gene>
<sequence length="219" mass="24687">MSHSPEEIVQNHLNTQLTIIRQHVVRISPRSIRGSISRLIPSQKFHQIKQSAVDIFVPVHAHPPDVIGFVKAATCHWQYKGGVGGLLRRMTDMETKSLQSVLFLALWTIVSSATSSEFYGYRNFQRHVVGLRLGDECRFTTDCIKFLKKSHCDLQKGVCTCIPYHHQVNHTSCLPASLLGYGCEADGQCQIKVANSLCSEKKCQCQRGFLPHRKDKCLP</sequence>
<reference evidence="2" key="1">
    <citation type="submission" date="2020-07" db="EMBL/GenBank/DDBJ databases">
        <title>Multicomponent nature underlies the extraordinary mechanical properties of spider dragline silk.</title>
        <authorList>
            <person name="Kono N."/>
            <person name="Nakamura H."/>
            <person name="Mori M."/>
            <person name="Yoshida Y."/>
            <person name="Ohtoshi R."/>
            <person name="Malay A.D."/>
            <person name="Moran D.A.P."/>
            <person name="Tomita M."/>
            <person name="Numata K."/>
            <person name="Arakawa K."/>
        </authorList>
    </citation>
    <scope>NUCLEOTIDE SEQUENCE</scope>
</reference>
<keyword evidence="3" id="KW-1185">Reference proteome</keyword>
<proteinExistence type="predicted"/>
<dbReference type="AlphaFoldDB" id="A0A8X6FCR5"/>
<organism evidence="2 3">
    <name type="scientific">Trichonephila clavata</name>
    <name type="common">Joro spider</name>
    <name type="synonym">Nephila clavata</name>
    <dbReference type="NCBI Taxonomy" id="2740835"/>
    <lineage>
        <taxon>Eukaryota</taxon>
        <taxon>Metazoa</taxon>
        <taxon>Ecdysozoa</taxon>
        <taxon>Arthropoda</taxon>
        <taxon>Chelicerata</taxon>
        <taxon>Arachnida</taxon>
        <taxon>Araneae</taxon>
        <taxon>Araneomorphae</taxon>
        <taxon>Entelegynae</taxon>
        <taxon>Araneoidea</taxon>
        <taxon>Nephilidae</taxon>
        <taxon>Trichonephila</taxon>
    </lineage>
</organism>
<evidence type="ECO:0000313" key="3">
    <source>
        <dbReference type="Proteomes" id="UP000887116"/>
    </source>
</evidence>